<feature type="binding site" evidence="3">
    <location>
        <begin position="238"/>
        <end position="240"/>
    </location>
    <ligand>
        <name>NAD(+)</name>
        <dbReference type="ChEBI" id="CHEBI:57540"/>
    </ligand>
</feature>
<keyword evidence="7" id="KW-1185">Reference proteome</keyword>
<comment type="cofactor">
    <cofactor evidence="3">
        <name>Zn(2+)</name>
        <dbReference type="ChEBI" id="CHEBI:29105"/>
    </cofactor>
    <text evidence="3">Binds 1 zinc ion per subunit.</text>
</comment>
<evidence type="ECO:0000256" key="3">
    <source>
        <dbReference type="HAMAP-Rule" id="MF_01121"/>
    </source>
</evidence>
<dbReference type="PATRIC" id="fig|1150469.3.peg.3091"/>
<evidence type="ECO:0000256" key="4">
    <source>
        <dbReference type="PROSITE-ProRule" id="PRU00236"/>
    </source>
</evidence>
<dbReference type="EMBL" id="HE663493">
    <property type="protein sequence ID" value="CCG09350.1"/>
    <property type="molecule type" value="Genomic_DNA"/>
</dbReference>
<protein>
    <recommendedName>
        <fullName evidence="3">NAD-dependent protein deacylase</fullName>
        <ecNumber evidence="3">2.3.1.286</ecNumber>
    </recommendedName>
    <alternativeName>
        <fullName evidence="3">Regulatory protein SIR2 homolog</fullName>
    </alternativeName>
</protein>
<dbReference type="Gene3D" id="3.30.1600.10">
    <property type="entry name" value="SIR2/SIRT2 'Small Domain"/>
    <property type="match status" value="1"/>
</dbReference>
<feature type="active site" description="Proton acceptor" evidence="3 4">
    <location>
        <position position="171"/>
    </location>
</feature>
<feature type="binding site" evidence="3 4">
    <location>
        <position position="198"/>
    </location>
    <ligand>
        <name>Zn(2+)</name>
        <dbReference type="ChEBI" id="CHEBI:29105"/>
    </ligand>
</feature>
<feature type="binding site" evidence="3 4">
    <location>
        <position position="201"/>
    </location>
    <ligand>
        <name>Zn(2+)</name>
        <dbReference type="ChEBI" id="CHEBI:29105"/>
    </ligand>
</feature>
<dbReference type="STRING" id="1150469.RSPPHO_02724"/>
<proteinExistence type="inferred from homology"/>
<dbReference type="EC" id="2.3.1.286" evidence="3"/>
<feature type="binding site" evidence="3">
    <location>
        <position position="116"/>
    </location>
    <ligand>
        <name>substrate</name>
    </ligand>
</feature>
<comment type="caution">
    <text evidence="3">Lacks conserved residue(s) required for the propagation of feature annotation.</text>
</comment>
<dbReference type="InterPro" id="IPR026590">
    <property type="entry name" value="Ssirtuin_cat_dom"/>
</dbReference>
<feature type="binding site" evidence="3 4">
    <location>
        <position position="179"/>
    </location>
    <ligand>
        <name>Zn(2+)</name>
        <dbReference type="ChEBI" id="CHEBI:29105"/>
    </ligand>
</feature>
<dbReference type="InterPro" id="IPR027546">
    <property type="entry name" value="Sirtuin_class_III"/>
</dbReference>
<dbReference type="InterPro" id="IPR026591">
    <property type="entry name" value="Sirtuin_cat_small_dom_sf"/>
</dbReference>
<dbReference type="GO" id="GO:0036055">
    <property type="term" value="F:protein-succinyllysine desuccinylase activity"/>
    <property type="evidence" value="ECO:0007669"/>
    <property type="project" value="UniProtKB-UniRule"/>
</dbReference>
<dbReference type="PANTHER" id="PTHR11085">
    <property type="entry name" value="NAD-DEPENDENT PROTEIN DEACYLASE SIRTUIN-5, MITOCHONDRIAL-RELATED"/>
    <property type="match status" value="1"/>
</dbReference>
<dbReference type="HOGENOM" id="CLU_023643_3_1_5"/>
<gene>
    <name evidence="3" type="primary">cobB</name>
    <name evidence="6" type="ORF">RSPPHO_02724</name>
</gene>
<evidence type="ECO:0000313" key="6">
    <source>
        <dbReference type="EMBL" id="CCG09350.1"/>
    </source>
</evidence>
<feature type="binding site" evidence="3 4">
    <location>
        <position position="182"/>
    </location>
    <ligand>
        <name>Zn(2+)</name>
        <dbReference type="ChEBI" id="CHEBI:29105"/>
    </ligand>
</feature>
<name>H6SNL9_PARPM</name>
<feature type="binding site" evidence="3">
    <location>
        <begin position="264"/>
        <end position="266"/>
    </location>
    <ligand>
        <name>NAD(+)</name>
        <dbReference type="ChEBI" id="CHEBI:57540"/>
    </ligand>
</feature>
<dbReference type="GO" id="GO:0070403">
    <property type="term" value="F:NAD+ binding"/>
    <property type="evidence" value="ECO:0007669"/>
    <property type="project" value="UniProtKB-UniRule"/>
</dbReference>
<comment type="function">
    <text evidence="3">NAD-dependent lysine deacetylase and desuccinylase that specifically removes acetyl and succinyl groups on target proteins. Modulates the activities of several proteins which are inactive in their acylated form.</text>
</comment>
<dbReference type="AlphaFoldDB" id="H6SNL9"/>
<evidence type="ECO:0000256" key="1">
    <source>
        <dbReference type="ARBA" id="ARBA00022679"/>
    </source>
</evidence>
<evidence type="ECO:0000256" key="2">
    <source>
        <dbReference type="ARBA" id="ARBA00023027"/>
    </source>
</evidence>
<dbReference type="eggNOG" id="COG0846">
    <property type="taxonomic scope" value="Bacteria"/>
</dbReference>
<comment type="catalytic activity">
    <reaction evidence="3">
        <text>N(6)-succinyl-L-lysyl-[protein] + NAD(+) + H2O = 2''-O-succinyl-ADP-D-ribose + nicotinamide + L-lysyl-[protein]</text>
        <dbReference type="Rhea" id="RHEA:47668"/>
        <dbReference type="Rhea" id="RHEA-COMP:9752"/>
        <dbReference type="Rhea" id="RHEA-COMP:11877"/>
        <dbReference type="ChEBI" id="CHEBI:15377"/>
        <dbReference type="ChEBI" id="CHEBI:17154"/>
        <dbReference type="ChEBI" id="CHEBI:29969"/>
        <dbReference type="ChEBI" id="CHEBI:57540"/>
        <dbReference type="ChEBI" id="CHEBI:87830"/>
        <dbReference type="ChEBI" id="CHEBI:87832"/>
    </reaction>
</comment>
<dbReference type="Proteomes" id="UP000033220">
    <property type="component" value="Chromosome DSM 122"/>
</dbReference>
<keyword evidence="3 4" id="KW-0862">Zinc</keyword>
<comment type="subcellular location">
    <subcellularLocation>
        <location evidence="3">Cytoplasm</location>
    </subcellularLocation>
</comment>
<dbReference type="InterPro" id="IPR003000">
    <property type="entry name" value="Sirtuin"/>
</dbReference>
<comment type="catalytic activity">
    <reaction evidence="3">
        <text>N(6)-acetyl-L-lysyl-[protein] + NAD(+) + H2O = 2''-O-acetyl-ADP-D-ribose + nicotinamide + L-lysyl-[protein]</text>
        <dbReference type="Rhea" id="RHEA:43636"/>
        <dbReference type="Rhea" id="RHEA-COMP:9752"/>
        <dbReference type="Rhea" id="RHEA-COMP:10731"/>
        <dbReference type="ChEBI" id="CHEBI:15377"/>
        <dbReference type="ChEBI" id="CHEBI:17154"/>
        <dbReference type="ChEBI" id="CHEBI:29969"/>
        <dbReference type="ChEBI" id="CHEBI:57540"/>
        <dbReference type="ChEBI" id="CHEBI:61930"/>
        <dbReference type="ChEBI" id="CHEBI:83767"/>
        <dbReference type="EC" id="2.3.1.286"/>
    </reaction>
</comment>
<comment type="domain">
    <text evidence="3">2 residues (Tyr-116 and Arg-119) present in a large hydrophobic pocket are probably involved in substrate specificity. They are important for desuccinylation activity, but dispensable for deacetylation activity.</text>
</comment>
<feature type="binding site" evidence="3">
    <location>
        <position position="119"/>
    </location>
    <ligand>
        <name>substrate</name>
    </ligand>
</feature>
<dbReference type="GO" id="GO:0017136">
    <property type="term" value="F:histone deacetylase activity, NAD-dependent"/>
    <property type="evidence" value="ECO:0007669"/>
    <property type="project" value="TreeGrafter"/>
</dbReference>
<feature type="binding site" evidence="3">
    <location>
        <begin position="153"/>
        <end position="156"/>
    </location>
    <ligand>
        <name>NAD(+)</name>
        <dbReference type="ChEBI" id="CHEBI:57540"/>
    </ligand>
</feature>
<dbReference type="HAMAP" id="MF_01121">
    <property type="entry name" value="Sirtuin_ClassIII"/>
    <property type="match status" value="1"/>
</dbReference>
<dbReference type="Gene3D" id="3.40.50.1220">
    <property type="entry name" value="TPP-binding domain"/>
    <property type="match status" value="1"/>
</dbReference>
<reference evidence="6 7" key="1">
    <citation type="submission" date="2012-02" db="EMBL/GenBank/DDBJ databases">
        <title>Shotgun genome sequence of Phaeospirillum photometricum DSM 122.</title>
        <authorList>
            <person name="Duquesne K."/>
            <person name="Sturgis J."/>
        </authorList>
    </citation>
    <scope>NUCLEOTIDE SEQUENCE [LARGE SCALE GENOMIC DNA]</scope>
    <source>
        <strain evidence="7">DSM122</strain>
    </source>
</reference>
<dbReference type="KEGG" id="rpm:RSPPHO_02724"/>
<comment type="similarity">
    <text evidence="3">Belongs to the sirtuin family. Class III subfamily.</text>
</comment>
<evidence type="ECO:0000313" key="7">
    <source>
        <dbReference type="Proteomes" id="UP000033220"/>
    </source>
</evidence>
<keyword evidence="3 4" id="KW-0479">Metal-binding</keyword>
<dbReference type="CDD" id="cd01412">
    <property type="entry name" value="SIRT5_Af1_CobB"/>
    <property type="match status" value="1"/>
</dbReference>
<organism evidence="6 7">
    <name type="scientific">Pararhodospirillum photometricum DSM 122</name>
    <dbReference type="NCBI Taxonomy" id="1150469"/>
    <lineage>
        <taxon>Bacteria</taxon>
        <taxon>Pseudomonadati</taxon>
        <taxon>Pseudomonadota</taxon>
        <taxon>Alphaproteobacteria</taxon>
        <taxon>Rhodospirillales</taxon>
        <taxon>Rhodospirillaceae</taxon>
        <taxon>Pararhodospirillum</taxon>
    </lineage>
</organism>
<dbReference type="GO" id="GO:0008270">
    <property type="term" value="F:zinc ion binding"/>
    <property type="evidence" value="ECO:0007669"/>
    <property type="project" value="UniProtKB-UniRule"/>
</dbReference>
<feature type="domain" description="Deacetylase sirtuin-type" evidence="5">
    <location>
        <begin position="40"/>
        <end position="296"/>
    </location>
</feature>
<dbReference type="GO" id="GO:0005737">
    <property type="term" value="C:cytoplasm"/>
    <property type="evidence" value="ECO:0007669"/>
    <property type="project" value="UniProtKB-SubCell"/>
</dbReference>
<dbReference type="SUPFAM" id="SSF52467">
    <property type="entry name" value="DHS-like NAD/FAD-binding domain"/>
    <property type="match status" value="1"/>
</dbReference>
<keyword evidence="2 3" id="KW-0520">NAD</keyword>
<dbReference type="NCBIfam" id="NF001755">
    <property type="entry name" value="PRK00481.1-5"/>
    <property type="match status" value="1"/>
</dbReference>
<dbReference type="Pfam" id="PF02146">
    <property type="entry name" value="SIR2"/>
    <property type="match status" value="1"/>
</dbReference>
<feature type="binding site" evidence="3">
    <location>
        <position position="282"/>
    </location>
    <ligand>
        <name>NAD(+)</name>
        <dbReference type="ChEBI" id="CHEBI:57540"/>
    </ligand>
</feature>
<evidence type="ECO:0000259" key="5">
    <source>
        <dbReference type="PROSITE" id="PS50305"/>
    </source>
</evidence>
<dbReference type="GO" id="GO:0036054">
    <property type="term" value="F:protein-malonyllysine demalonylase activity"/>
    <property type="evidence" value="ECO:0007669"/>
    <property type="project" value="InterPro"/>
</dbReference>
<keyword evidence="3" id="KW-0963">Cytoplasm</keyword>
<dbReference type="InterPro" id="IPR029035">
    <property type="entry name" value="DHS-like_NAD/FAD-binding_dom"/>
</dbReference>
<dbReference type="PANTHER" id="PTHR11085:SF4">
    <property type="entry name" value="NAD-DEPENDENT PROTEIN DEACYLASE"/>
    <property type="match status" value="1"/>
</dbReference>
<keyword evidence="6" id="KW-0378">Hydrolase</keyword>
<sequence>MSDNLSRARPAAGGGLMLRERREGWGGATFRPLGRWAPLRRLPCRVASFFLSNPGPLMSRASAIPSLVLLTGAGISRESGLDTFRDADGVWSRVRLEDVATPEGFERDPVKVHAFYNARRHGLRDPEVVPNAAHLALARLERLWPAEVLLVTQNIDDLHERAGSPAPLHMHGELLKARCAACDAVLPWADDLGLEDRCPSCGAEATLRPHVVWFGEMPLEMERIEAALTACGVFVSIGTSGTVYPAAGFVSLARRAGARTVELNLEPSHGASLFHECHHGPATGVVPAFVEALLASAPGLRETE</sequence>
<accession>H6SNL9</accession>
<dbReference type="PROSITE" id="PS50305">
    <property type="entry name" value="SIRTUIN"/>
    <property type="match status" value="1"/>
</dbReference>
<dbReference type="InterPro" id="IPR050134">
    <property type="entry name" value="NAD-dep_sirtuin_deacylases"/>
</dbReference>
<keyword evidence="1" id="KW-0808">Transferase</keyword>